<organism evidence="2 3">
    <name type="scientific">Corynebacterium ureicelerivorans</name>
    <dbReference type="NCBI Taxonomy" id="401472"/>
    <lineage>
        <taxon>Bacteria</taxon>
        <taxon>Bacillati</taxon>
        <taxon>Actinomycetota</taxon>
        <taxon>Actinomycetes</taxon>
        <taxon>Mycobacteriales</taxon>
        <taxon>Corynebacteriaceae</taxon>
        <taxon>Corynebacterium</taxon>
    </lineage>
</organism>
<dbReference type="OrthoDB" id="4418633at2"/>
<dbReference type="RefSeq" id="WP_038612966.1">
    <property type="nucleotide sequence ID" value="NZ_CP009215.1"/>
</dbReference>
<dbReference type="HOGENOM" id="CLU_1530098_0_0_11"/>
<reference evidence="2 3" key="1">
    <citation type="submission" date="2014-08" db="EMBL/GenBank/DDBJ databases">
        <title>Complete genome sequence of Corynebacterium ureicelerivorans DSM 45051, a lipophilic and urea-splitting isolate from a blood culture of a septicaemia patient.</title>
        <authorList>
            <person name="Tippelt A."/>
            <person name="Albersmeier A."/>
            <person name="Brinkrolf K."/>
            <person name="Ruckert C."/>
            <person name="Tauch A."/>
        </authorList>
    </citation>
    <scope>NUCLEOTIDE SEQUENCE [LARGE SCALE GENOMIC DNA]</scope>
    <source>
        <strain evidence="2 3">IMMIB RIV-2301</strain>
    </source>
</reference>
<evidence type="ECO:0000256" key="1">
    <source>
        <dbReference type="SAM" id="SignalP"/>
    </source>
</evidence>
<evidence type="ECO:0000313" key="3">
    <source>
        <dbReference type="Proteomes" id="UP000028939"/>
    </source>
</evidence>
<proteinExistence type="predicted"/>
<evidence type="ECO:0000313" key="2">
    <source>
        <dbReference type="EMBL" id="AIL97495.1"/>
    </source>
</evidence>
<feature type="signal peptide" evidence="1">
    <location>
        <begin position="1"/>
        <end position="18"/>
    </location>
</feature>
<accession>A0A077HMG8</accession>
<dbReference type="EMBL" id="CP009215">
    <property type="protein sequence ID" value="AIL97495.1"/>
    <property type="molecule type" value="Genomic_DNA"/>
</dbReference>
<protein>
    <submittedName>
        <fullName evidence="2">Uncharacterized protein</fullName>
    </submittedName>
</protein>
<dbReference type="PROSITE" id="PS51257">
    <property type="entry name" value="PROKAR_LIPOPROTEIN"/>
    <property type="match status" value="1"/>
</dbReference>
<sequence>MKIRATAVLLPLALVACAAPAPFDGDMPPFTPSRDGATFRFGQTASIVTEDVRFHVPVQWEITVDEPTTSRAPRSAAEAASIVCFPVTYTPVAIGEFSRDVTVAMPELSPIDGSLAANRADPAYCGDTTVTGYIRDLRENDTYEGFVASWAGSADPGIVATGVELRSHDAAVTWE</sequence>
<keyword evidence="1" id="KW-0732">Signal</keyword>
<gene>
    <name evidence="2" type="ORF">CUREI_09595</name>
</gene>
<name>A0A077HMG8_9CORY</name>
<dbReference type="AlphaFoldDB" id="A0A077HMG8"/>
<feature type="chain" id="PRO_5001718881" evidence="1">
    <location>
        <begin position="19"/>
        <end position="175"/>
    </location>
</feature>
<dbReference type="STRING" id="401472.CUREI_09595"/>
<dbReference type="KEGG" id="cuv:CUREI_09595"/>
<dbReference type="Proteomes" id="UP000028939">
    <property type="component" value="Chromosome"/>
</dbReference>
<keyword evidence="3" id="KW-1185">Reference proteome</keyword>